<dbReference type="EMBL" id="VZTU01016762">
    <property type="protein sequence ID" value="NXT79386.1"/>
    <property type="molecule type" value="Genomic_DNA"/>
</dbReference>
<keyword evidence="4 9" id="KW-0812">Transmembrane</keyword>
<dbReference type="InterPro" id="IPR027417">
    <property type="entry name" value="P-loop_NTPase"/>
</dbReference>
<gene>
    <name evidence="11" type="primary">Abcg2_1</name>
    <name evidence="11" type="ORF">ZAPATR_R03200</name>
</gene>
<evidence type="ECO:0000256" key="6">
    <source>
        <dbReference type="ARBA" id="ARBA00022840"/>
    </source>
</evidence>
<evidence type="ECO:0000256" key="9">
    <source>
        <dbReference type="SAM" id="Phobius"/>
    </source>
</evidence>
<keyword evidence="3" id="KW-0813">Transport</keyword>
<organism evidence="11 12">
    <name type="scientific">Zapornia atra</name>
    <name type="common">Henderson crake</name>
    <dbReference type="NCBI Taxonomy" id="2585822"/>
    <lineage>
        <taxon>Eukaryota</taxon>
        <taxon>Metazoa</taxon>
        <taxon>Chordata</taxon>
        <taxon>Craniata</taxon>
        <taxon>Vertebrata</taxon>
        <taxon>Euteleostomi</taxon>
        <taxon>Archelosauria</taxon>
        <taxon>Archosauria</taxon>
        <taxon>Dinosauria</taxon>
        <taxon>Saurischia</taxon>
        <taxon>Theropoda</taxon>
        <taxon>Coelurosauria</taxon>
        <taxon>Aves</taxon>
        <taxon>Neognathae</taxon>
        <taxon>Neoaves</taxon>
        <taxon>Gruiformes</taxon>
        <taxon>Rallidae</taxon>
        <taxon>Zapornia</taxon>
    </lineage>
</organism>
<evidence type="ECO:0000256" key="1">
    <source>
        <dbReference type="ARBA" id="ARBA00004141"/>
    </source>
</evidence>
<keyword evidence="6" id="KW-0067">ATP-binding</keyword>
<dbReference type="SUPFAM" id="SSF52540">
    <property type="entry name" value="P-loop containing nucleoside triphosphate hydrolases"/>
    <property type="match status" value="1"/>
</dbReference>
<dbReference type="GO" id="GO:0016887">
    <property type="term" value="F:ATP hydrolysis activity"/>
    <property type="evidence" value="ECO:0007669"/>
    <property type="project" value="InterPro"/>
</dbReference>
<protein>
    <submittedName>
        <fullName evidence="11">ABCG2 protein</fullName>
    </submittedName>
</protein>
<evidence type="ECO:0000259" key="10">
    <source>
        <dbReference type="PROSITE" id="PS50893"/>
    </source>
</evidence>
<keyword evidence="7 9" id="KW-1133">Transmembrane helix</keyword>
<dbReference type="PANTHER" id="PTHR48041:SF82">
    <property type="entry name" value="ATP BINDING CASSETTE SUBFAMILY G MEMBER 2 (JUNIOR BLOOD GROUP)"/>
    <property type="match status" value="1"/>
</dbReference>
<reference evidence="11 12" key="1">
    <citation type="submission" date="2019-09" db="EMBL/GenBank/DDBJ databases">
        <title>Bird 10,000 Genomes (B10K) Project - Family phase.</title>
        <authorList>
            <person name="Zhang G."/>
        </authorList>
    </citation>
    <scope>NUCLEOTIDE SEQUENCE [LARGE SCALE GENOMIC DNA]</scope>
    <source>
        <strain evidence="11">B10K-DU-011-47</strain>
        <tissue evidence="11">Mixed tissue sample</tissue>
    </source>
</reference>
<dbReference type="GO" id="GO:0005524">
    <property type="term" value="F:ATP binding"/>
    <property type="evidence" value="ECO:0007669"/>
    <property type="project" value="UniProtKB-KW"/>
</dbReference>
<dbReference type="InterPro" id="IPR050352">
    <property type="entry name" value="ABCG_transporters"/>
</dbReference>
<dbReference type="CDD" id="cd03213">
    <property type="entry name" value="ABCG_EPDR"/>
    <property type="match status" value="1"/>
</dbReference>
<keyword evidence="5" id="KW-0547">Nucleotide-binding</keyword>
<evidence type="ECO:0000313" key="12">
    <source>
        <dbReference type="Proteomes" id="UP000557426"/>
    </source>
</evidence>
<feature type="transmembrane region" description="Helical" evidence="9">
    <location>
        <begin position="476"/>
        <end position="495"/>
    </location>
</feature>
<dbReference type="GO" id="GO:0015562">
    <property type="term" value="F:efflux transmembrane transporter activity"/>
    <property type="evidence" value="ECO:0007669"/>
    <property type="project" value="UniProtKB-ARBA"/>
</dbReference>
<feature type="domain" description="ABC transporter" evidence="10">
    <location>
        <begin position="4"/>
        <end position="253"/>
    </location>
</feature>
<keyword evidence="8 9" id="KW-0472">Membrane</keyword>
<dbReference type="InterPro" id="IPR013525">
    <property type="entry name" value="ABC2_TM"/>
</dbReference>
<comment type="similarity">
    <text evidence="2">Belongs to the ABC transporter superfamily. ABCG family. Eye pigment precursor importer (TC 3.A.1.204) subfamily.</text>
</comment>
<dbReference type="FunFam" id="3.40.50.300:FF:000622">
    <property type="entry name" value="ATP-binding cassette sub-family G member 2"/>
    <property type="match status" value="1"/>
</dbReference>
<dbReference type="InterPro" id="IPR043926">
    <property type="entry name" value="ABCG_dom"/>
</dbReference>
<feature type="non-terminal residue" evidence="11">
    <location>
        <position position="1"/>
    </location>
</feature>
<feature type="transmembrane region" description="Helical" evidence="9">
    <location>
        <begin position="589"/>
        <end position="607"/>
    </location>
</feature>
<evidence type="ECO:0000256" key="5">
    <source>
        <dbReference type="ARBA" id="ARBA00022741"/>
    </source>
</evidence>
<feature type="non-terminal residue" evidence="11">
    <location>
        <position position="614"/>
    </location>
</feature>
<dbReference type="Pfam" id="PF01061">
    <property type="entry name" value="ABC2_membrane"/>
    <property type="match status" value="1"/>
</dbReference>
<proteinExistence type="inferred from homology"/>
<dbReference type="GO" id="GO:0016324">
    <property type="term" value="C:apical plasma membrane"/>
    <property type="evidence" value="ECO:0007669"/>
    <property type="project" value="UniProtKB-ARBA"/>
</dbReference>
<comment type="subcellular location">
    <subcellularLocation>
        <location evidence="1">Membrane</location>
        <topology evidence="1">Multi-pass membrane protein</topology>
    </subcellularLocation>
</comment>
<dbReference type="Pfam" id="PF19055">
    <property type="entry name" value="ABC2_membrane_7"/>
    <property type="match status" value="1"/>
</dbReference>
<dbReference type="InterPro" id="IPR003593">
    <property type="entry name" value="AAA+_ATPase"/>
</dbReference>
<feature type="transmembrane region" description="Helical" evidence="9">
    <location>
        <begin position="429"/>
        <end position="447"/>
    </location>
</feature>
<dbReference type="SMART" id="SM00382">
    <property type="entry name" value="AAA"/>
    <property type="match status" value="1"/>
</dbReference>
<feature type="transmembrane region" description="Helical" evidence="9">
    <location>
        <begin position="364"/>
        <end position="384"/>
    </location>
</feature>
<sequence length="614" mass="67948">GSVVSFHNIQYSVKQSSGFLCKRKTVEKKILHNVYGIMKPGLNAILGPTGSGKSSLLDVLAARKDPAGLSGEVLIDGIPQPPNFKCISGYVVQDDVVMGTMTVRENLHFSAALRLPSSISVKEKEERVTQIISELGLSKVADAKVGTELIRGVSGGERKRTNIGMELITEPPVLFLDEPTTGLDASTADAVLILLKKLSRRGRTIIFSIHQPRYSIFKLFDSLTLLALGKVLYHGPAKQALEYFSSIGYECEPFNNPADFFLDIINGDSTAVAANKEDHRPVDTGKEDNMDSSVVDVLHQKYLNSSLYQSTKEALEKVELGQGIKRKVSKQGHEITYANGFLTQLYWVSKRSLKNLIRNPQASVAQIAVTIILALVVGAIFFGVKLDRSGIQNRVGSLFFVTTNQCFSSVSAIELFIRDKKLFVHQYTSGYYRVSAYFLALMIGDLLPMRTAPAIIFSCISYWMIGYQAVTARFFFFMLSLVLVSYTATAMSLAISAGMDVVAVANLLITICFVLMLIFSGLLVNLPSVMGWLNWLQYVSIPRYGLTVSRNTIDSNTNFCPMLFCRCSGEAYLCSQGITPTSWAMWENIVALFCMTVIFLIIAYAKLRFMRKFT</sequence>
<evidence type="ECO:0000256" key="2">
    <source>
        <dbReference type="ARBA" id="ARBA00005814"/>
    </source>
</evidence>
<comment type="caution">
    <text evidence="11">The sequence shown here is derived from an EMBL/GenBank/DDBJ whole genome shotgun (WGS) entry which is preliminary data.</text>
</comment>
<keyword evidence="12" id="KW-1185">Reference proteome</keyword>
<evidence type="ECO:0000256" key="8">
    <source>
        <dbReference type="ARBA" id="ARBA00023136"/>
    </source>
</evidence>
<dbReference type="InterPro" id="IPR003439">
    <property type="entry name" value="ABC_transporter-like_ATP-bd"/>
</dbReference>
<name>A0A7L3FET5_9GRUI</name>
<feature type="transmembrane region" description="Helical" evidence="9">
    <location>
        <begin position="502"/>
        <end position="524"/>
    </location>
</feature>
<accession>A0A7L3FET5</accession>
<evidence type="ECO:0000256" key="7">
    <source>
        <dbReference type="ARBA" id="ARBA00022989"/>
    </source>
</evidence>
<dbReference type="Proteomes" id="UP000557426">
    <property type="component" value="Unassembled WGS sequence"/>
</dbReference>
<dbReference type="Pfam" id="PF00005">
    <property type="entry name" value="ABC_tran"/>
    <property type="match status" value="1"/>
</dbReference>
<dbReference type="PROSITE" id="PS50893">
    <property type="entry name" value="ABC_TRANSPORTER_2"/>
    <property type="match status" value="1"/>
</dbReference>
<dbReference type="PANTHER" id="PTHR48041">
    <property type="entry name" value="ABC TRANSPORTER G FAMILY MEMBER 28"/>
    <property type="match status" value="1"/>
</dbReference>
<dbReference type="GO" id="GO:0140359">
    <property type="term" value="F:ABC-type transporter activity"/>
    <property type="evidence" value="ECO:0007669"/>
    <property type="project" value="InterPro"/>
</dbReference>
<dbReference type="Gene3D" id="3.40.50.300">
    <property type="entry name" value="P-loop containing nucleotide triphosphate hydrolases"/>
    <property type="match status" value="1"/>
</dbReference>
<dbReference type="GO" id="GO:0008514">
    <property type="term" value="F:organic anion transmembrane transporter activity"/>
    <property type="evidence" value="ECO:0007669"/>
    <property type="project" value="UniProtKB-ARBA"/>
</dbReference>
<evidence type="ECO:0000256" key="4">
    <source>
        <dbReference type="ARBA" id="ARBA00022692"/>
    </source>
</evidence>
<dbReference type="AlphaFoldDB" id="A0A7L3FET5"/>
<evidence type="ECO:0000313" key="11">
    <source>
        <dbReference type="EMBL" id="NXT79386.1"/>
    </source>
</evidence>
<evidence type="ECO:0000256" key="3">
    <source>
        <dbReference type="ARBA" id="ARBA00022448"/>
    </source>
</evidence>